<keyword evidence="3" id="KW-1133">Transmembrane helix</keyword>
<dbReference type="GO" id="GO:0043709">
    <property type="term" value="P:cell adhesion involved in single-species biofilm formation"/>
    <property type="evidence" value="ECO:0007669"/>
    <property type="project" value="TreeGrafter"/>
</dbReference>
<organism evidence="6 7">
    <name type="scientific">Humidesulfovibrio mexicanus</name>
    <dbReference type="NCBI Taxonomy" id="147047"/>
    <lineage>
        <taxon>Bacteria</taxon>
        <taxon>Pseudomonadati</taxon>
        <taxon>Thermodesulfobacteriota</taxon>
        <taxon>Desulfovibrionia</taxon>
        <taxon>Desulfovibrionales</taxon>
        <taxon>Desulfovibrionaceae</taxon>
        <taxon>Humidesulfovibrio</taxon>
    </lineage>
</organism>
<dbReference type="InterPro" id="IPR000160">
    <property type="entry name" value="GGDEF_dom"/>
</dbReference>
<evidence type="ECO:0000259" key="5">
    <source>
        <dbReference type="PROSITE" id="PS50887"/>
    </source>
</evidence>
<keyword evidence="3" id="KW-0812">Transmembrane</keyword>
<dbReference type="PROSITE" id="PS50887">
    <property type="entry name" value="GGDEF"/>
    <property type="match status" value="1"/>
</dbReference>
<dbReference type="GO" id="GO:0052621">
    <property type="term" value="F:diguanylate cyclase activity"/>
    <property type="evidence" value="ECO:0007669"/>
    <property type="project" value="UniProtKB-EC"/>
</dbReference>
<dbReference type="CDD" id="cd01949">
    <property type="entry name" value="GGDEF"/>
    <property type="match status" value="1"/>
</dbReference>
<dbReference type="PANTHER" id="PTHR45138">
    <property type="entry name" value="REGULATORY COMPONENTS OF SENSORY TRANSDUCTION SYSTEM"/>
    <property type="match status" value="1"/>
</dbReference>
<feature type="transmembrane region" description="Helical" evidence="3">
    <location>
        <begin position="54"/>
        <end position="75"/>
    </location>
</feature>
<dbReference type="GO" id="GO:1902201">
    <property type="term" value="P:negative regulation of bacterial-type flagellum-dependent cell motility"/>
    <property type="evidence" value="ECO:0007669"/>
    <property type="project" value="TreeGrafter"/>
</dbReference>
<protein>
    <recommendedName>
        <fullName evidence="1">diguanylate cyclase</fullName>
        <ecNumber evidence="1">2.7.7.65</ecNumber>
    </recommendedName>
</protein>
<gene>
    <name evidence="6" type="ORF">SAMN04488503_0707</name>
</gene>
<dbReference type="PROSITE" id="PS50885">
    <property type="entry name" value="HAMP"/>
    <property type="match status" value="1"/>
</dbReference>
<dbReference type="EMBL" id="FZOC01000001">
    <property type="protein sequence ID" value="SNR66392.1"/>
    <property type="molecule type" value="Genomic_DNA"/>
</dbReference>
<dbReference type="AlphaFoldDB" id="A0A238Y5Z1"/>
<evidence type="ECO:0000313" key="7">
    <source>
        <dbReference type="Proteomes" id="UP000198324"/>
    </source>
</evidence>
<evidence type="ECO:0000256" key="2">
    <source>
        <dbReference type="ARBA" id="ARBA00034247"/>
    </source>
</evidence>
<dbReference type="FunFam" id="3.30.70.270:FF:000001">
    <property type="entry name" value="Diguanylate cyclase domain protein"/>
    <property type="match status" value="1"/>
</dbReference>
<dbReference type="PANTHER" id="PTHR45138:SF9">
    <property type="entry name" value="DIGUANYLATE CYCLASE DGCM-RELATED"/>
    <property type="match status" value="1"/>
</dbReference>
<evidence type="ECO:0000313" key="6">
    <source>
        <dbReference type="EMBL" id="SNR66392.1"/>
    </source>
</evidence>
<dbReference type="InterPro" id="IPR029787">
    <property type="entry name" value="Nucleotide_cyclase"/>
</dbReference>
<dbReference type="Pfam" id="PF00672">
    <property type="entry name" value="HAMP"/>
    <property type="match status" value="1"/>
</dbReference>
<dbReference type="GO" id="GO:0005886">
    <property type="term" value="C:plasma membrane"/>
    <property type="evidence" value="ECO:0007669"/>
    <property type="project" value="TreeGrafter"/>
</dbReference>
<evidence type="ECO:0000256" key="1">
    <source>
        <dbReference type="ARBA" id="ARBA00012528"/>
    </source>
</evidence>
<evidence type="ECO:0000259" key="4">
    <source>
        <dbReference type="PROSITE" id="PS50885"/>
    </source>
</evidence>
<feature type="domain" description="GGDEF" evidence="5">
    <location>
        <begin position="168"/>
        <end position="305"/>
    </location>
</feature>
<feature type="transmembrane region" description="Helical" evidence="3">
    <location>
        <begin position="12"/>
        <end position="34"/>
    </location>
</feature>
<reference evidence="6 7" key="1">
    <citation type="submission" date="2017-06" db="EMBL/GenBank/DDBJ databases">
        <authorList>
            <person name="Kim H.J."/>
            <person name="Triplett B.A."/>
        </authorList>
    </citation>
    <scope>NUCLEOTIDE SEQUENCE [LARGE SCALE GENOMIC DNA]</scope>
    <source>
        <strain evidence="6 7">DSM 13116</strain>
    </source>
</reference>
<dbReference type="InterPro" id="IPR003660">
    <property type="entry name" value="HAMP_dom"/>
</dbReference>
<dbReference type="SMART" id="SM00304">
    <property type="entry name" value="HAMP"/>
    <property type="match status" value="1"/>
</dbReference>
<evidence type="ECO:0000256" key="3">
    <source>
        <dbReference type="SAM" id="Phobius"/>
    </source>
</evidence>
<feature type="domain" description="HAMP" evidence="4">
    <location>
        <begin position="76"/>
        <end position="132"/>
    </location>
</feature>
<dbReference type="Gene3D" id="3.30.70.270">
    <property type="match status" value="1"/>
</dbReference>
<dbReference type="SMART" id="SM00267">
    <property type="entry name" value="GGDEF"/>
    <property type="match status" value="1"/>
</dbReference>
<dbReference type="Gene3D" id="6.10.340.10">
    <property type="match status" value="1"/>
</dbReference>
<sequence>MDARKNLLPLRLKGLGVVGLLRLYSALLLLLPLLPQSIYWLSLYLGELPVNMGVLLLLCLVLAVCVSAWLGHAIARTILDPLRLLVQGAQKIQDGEYGHVIDPEATRDAPTEFKQLVRAFNRMSTTLLEHIETIQTTSRTDQLTGMFNRRHLMAEGYRILGVALRAGSPCSCLMLDIDHFKNVNDTHGHPVGDKFLIHIAGRIQATIRASDMAARYGGEEFVVIAPNASLSEASLMAERLREDVAANPLRLGNFVLDNTVSIGVAEYDPEPTFGSNLLEDMIEKADKALYRAKQCGRNRVETWPFPDSPDRCP</sequence>
<name>A0A238Y5Z1_9BACT</name>
<dbReference type="CDD" id="cd06225">
    <property type="entry name" value="HAMP"/>
    <property type="match status" value="1"/>
</dbReference>
<keyword evidence="7" id="KW-1185">Reference proteome</keyword>
<dbReference type="InterPro" id="IPR043128">
    <property type="entry name" value="Rev_trsase/Diguanyl_cyclase"/>
</dbReference>
<dbReference type="OrthoDB" id="5457582at2"/>
<dbReference type="EC" id="2.7.7.65" evidence="1"/>
<dbReference type="Proteomes" id="UP000198324">
    <property type="component" value="Unassembled WGS sequence"/>
</dbReference>
<dbReference type="SUPFAM" id="SSF158472">
    <property type="entry name" value="HAMP domain-like"/>
    <property type="match status" value="1"/>
</dbReference>
<dbReference type="SUPFAM" id="SSF55073">
    <property type="entry name" value="Nucleotide cyclase"/>
    <property type="match status" value="1"/>
</dbReference>
<accession>A0A238Y5Z1</accession>
<dbReference type="NCBIfam" id="TIGR00254">
    <property type="entry name" value="GGDEF"/>
    <property type="match status" value="1"/>
</dbReference>
<proteinExistence type="predicted"/>
<dbReference type="Pfam" id="PF00990">
    <property type="entry name" value="GGDEF"/>
    <property type="match status" value="1"/>
</dbReference>
<comment type="catalytic activity">
    <reaction evidence="2">
        <text>2 GTP = 3',3'-c-di-GMP + 2 diphosphate</text>
        <dbReference type="Rhea" id="RHEA:24898"/>
        <dbReference type="ChEBI" id="CHEBI:33019"/>
        <dbReference type="ChEBI" id="CHEBI:37565"/>
        <dbReference type="ChEBI" id="CHEBI:58805"/>
        <dbReference type="EC" id="2.7.7.65"/>
    </reaction>
</comment>
<dbReference type="InterPro" id="IPR050469">
    <property type="entry name" value="Diguanylate_Cyclase"/>
</dbReference>
<keyword evidence="3" id="KW-0472">Membrane</keyword>
<dbReference type="GO" id="GO:0007165">
    <property type="term" value="P:signal transduction"/>
    <property type="evidence" value="ECO:0007669"/>
    <property type="project" value="InterPro"/>
</dbReference>
<dbReference type="RefSeq" id="WP_089271744.1">
    <property type="nucleotide sequence ID" value="NZ_FZOC01000001.1"/>
</dbReference>